<protein>
    <submittedName>
        <fullName evidence="1">Uncharacterized protein</fullName>
    </submittedName>
</protein>
<reference evidence="1 2" key="1">
    <citation type="submission" date="2020-08" db="EMBL/GenBank/DDBJ databases">
        <title>Genomic Encyclopedia of Type Strains, Phase IV (KMG-V): Genome sequencing to study the core and pangenomes of soil and plant-associated prokaryotes.</title>
        <authorList>
            <person name="Whitman W."/>
        </authorList>
    </citation>
    <scope>NUCLEOTIDE SEQUENCE [LARGE SCALE GENOMIC DNA]</scope>
    <source>
        <strain evidence="1 2">X5P2</strain>
    </source>
</reference>
<keyword evidence="2" id="KW-1185">Reference proteome</keyword>
<dbReference type="RefSeq" id="WP_183980492.1">
    <property type="nucleotide sequence ID" value="NZ_JACHEB010000011.1"/>
</dbReference>
<dbReference type="AlphaFoldDB" id="A0A9X0QIC3"/>
<proteinExistence type="predicted"/>
<name>A0A9X0QIC3_9BACT</name>
<comment type="caution">
    <text evidence="1">The sequence shown here is derived from an EMBL/GenBank/DDBJ whole genome shotgun (WGS) entry which is preliminary data.</text>
</comment>
<evidence type="ECO:0000313" key="2">
    <source>
        <dbReference type="Proteomes" id="UP000535182"/>
    </source>
</evidence>
<evidence type="ECO:0000313" key="1">
    <source>
        <dbReference type="EMBL" id="MBB5330763.1"/>
    </source>
</evidence>
<sequence>MTRSLFRRCLLSSLPGTFGVFLLTGTSIAFAGAREPAEPKTKLTEGTASVQPLPDAPFPALISTARVTNFRYEGVSDNPGIESTATAPATEKEIAREQLTEGCETGRIRGKACKVHWWPILGQSFEFLTAQHSGNILLDSETRHDLTTNPYWSTYVFCVEHYRWYQWSDDTTFIVHDVGHPMMGAIVSSIFEQNDPKARALVFENNGNYWRSRLKAMAYSAVYSAQWKVGPVSEASIGNSGRNTYYVAHLGRTTNETGFQDFVITPVYGFGWNVGEDAIDRYIMPKIHEHVKNRFYLTTLFWMTPCKSAANLLRWKPTYYRDKATAPAADSSSN</sequence>
<dbReference type="EMBL" id="JACHEB010000011">
    <property type="protein sequence ID" value="MBB5330763.1"/>
    <property type="molecule type" value="Genomic_DNA"/>
</dbReference>
<dbReference type="Proteomes" id="UP000535182">
    <property type="component" value="Unassembled WGS sequence"/>
</dbReference>
<gene>
    <name evidence="1" type="ORF">HDF14_004399</name>
</gene>
<accession>A0A9X0QIC3</accession>
<organism evidence="1 2">
    <name type="scientific">Tunturiibacter gelidiferens</name>
    <dbReference type="NCBI Taxonomy" id="3069689"/>
    <lineage>
        <taxon>Bacteria</taxon>
        <taxon>Pseudomonadati</taxon>
        <taxon>Acidobacteriota</taxon>
        <taxon>Terriglobia</taxon>
        <taxon>Terriglobales</taxon>
        <taxon>Acidobacteriaceae</taxon>
        <taxon>Tunturiibacter</taxon>
    </lineage>
</organism>